<dbReference type="EMBL" id="CYZT01000059">
    <property type="protein sequence ID" value="CUO22010.1"/>
    <property type="molecule type" value="Genomic_DNA"/>
</dbReference>
<dbReference type="EMBL" id="WKPO01000016">
    <property type="protein sequence ID" value="MSB49424.1"/>
    <property type="molecule type" value="Genomic_DNA"/>
</dbReference>
<evidence type="ECO:0000313" key="4">
    <source>
        <dbReference type="EMBL" id="MSB49424.1"/>
    </source>
</evidence>
<dbReference type="Proteomes" id="UP001211006">
    <property type="component" value="Unassembled WGS sequence"/>
</dbReference>
<evidence type="ECO:0000313" key="6">
    <source>
        <dbReference type="Proteomes" id="UP000429811"/>
    </source>
</evidence>
<sequence length="69" mass="8016">MVKEFPKGKEWLLDNSALRVSLDMTFDVPEEIAEQLELWGLNIFETCEYDPTCRRLKMSASTTLYRKGA</sequence>
<reference evidence="2" key="3">
    <citation type="submission" date="2023-01" db="EMBL/GenBank/DDBJ databases">
        <title>Human gut microbiome strain richness.</title>
        <authorList>
            <person name="Chen-Liaw A."/>
        </authorList>
    </citation>
    <scope>NUCLEOTIDE SEQUENCE</scope>
    <source>
        <strain evidence="3">1001287st1_F4_1001285I_161205</strain>
        <strain evidence="2">2225st1_A6_2225SCRN_200828</strain>
    </source>
</reference>
<dbReference type="AlphaFoldDB" id="A0A174DD85"/>
<organism evidence="1 5">
    <name type="scientific">Flavonifractor plautii</name>
    <name type="common">Fusobacterium plautii</name>
    <dbReference type="NCBI Taxonomy" id="292800"/>
    <lineage>
        <taxon>Bacteria</taxon>
        <taxon>Bacillati</taxon>
        <taxon>Bacillota</taxon>
        <taxon>Clostridia</taxon>
        <taxon>Eubacteriales</taxon>
        <taxon>Oscillospiraceae</taxon>
        <taxon>Flavonifractor</taxon>
    </lineage>
</organism>
<protein>
    <submittedName>
        <fullName evidence="1">Uncharacterized protein</fullName>
    </submittedName>
</protein>
<reference evidence="1 5" key="1">
    <citation type="submission" date="2015-09" db="EMBL/GenBank/DDBJ databases">
        <authorList>
            <consortium name="Pathogen Informatics"/>
        </authorList>
    </citation>
    <scope>NUCLEOTIDE SEQUENCE [LARGE SCALE GENOMIC DNA]</scope>
    <source>
        <strain evidence="1 5">2789STDY5608854</strain>
    </source>
</reference>
<dbReference type="Proteomes" id="UP000429811">
    <property type="component" value="Unassembled WGS sequence"/>
</dbReference>
<dbReference type="Proteomes" id="UP001211173">
    <property type="component" value="Unassembled WGS sequence"/>
</dbReference>
<reference evidence="4 6" key="2">
    <citation type="journal article" date="2019" name="Nat. Med.">
        <title>A library of human gut bacterial isolates paired with longitudinal multiomics data enables mechanistic microbiome research.</title>
        <authorList>
            <person name="Poyet M."/>
            <person name="Groussin M."/>
            <person name="Gibbons S.M."/>
            <person name="Avila-Pacheco J."/>
            <person name="Jiang X."/>
            <person name="Kearney S.M."/>
            <person name="Perrotta A.R."/>
            <person name="Berdy B."/>
            <person name="Zhao S."/>
            <person name="Lieberman T.D."/>
            <person name="Swanson P.K."/>
            <person name="Smith M."/>
            <person name="Roesemann S."/>
            <person name="Alexander J.E."/>
            <person name="Rich S.A."/>
            <person name="Livny J."/>
            <person name="Vlamakis H."/>
            <person name="Clish C."/>
            <person name="Bullock K."/>
            <person name="Deik A."/>
            <person name="Scott J."/>
            <person name="Pierce K.A."/>
            <person name="Xavier R.J."/>
            <person name="Alm E.J."/>
        </authorList>
    </citation>
    <scope>NUCLEOTIDE SEQUENCE [LARGE SCALE GENOMIC DNA]</scope>
    <source>
        <strain evidence="4 6">BIOML-A5</strain>
    </source>
</reference>
<dbReference type="RefSeq" id="WP_009259343.1">
    <property type="nucleotide sequence ID" value="NZ_BAABZG010000001.1"/>
</dbReference>
<gene>
    <name evidence="1" type="ORF">ERS852411_01167</name>
    <name evidence="4" type="ORF">GKE90_12090</name>
    <name evidence="2" type="ORF">PND83_07785</name>
    <name evidence="3" type="ORF">PNE06_16485</name>
</gene>
<evidence type="ECO:0000313" key="2">
    <source>
        <dbReference type="EMBL" id="MDB7905869.1"/>
    </source>
</evidence>
<proteinExistence type="predicted"/>
<dbReference type="GeneID" id="89522002"/>
<evidence type="ECO:0000313" key="3">
    <source>
        <dbReference type="EMBL" id="MDB7934682.1"/>
    </source>
</evidence>
<dbReference type="EMBL" id="JAQLWV010000028">
    <property type="protein sequence ID" value="MDB7934682.1"/>
    <property type="molecule type" value="Genomic_DNA"/>
</dbReference>
<name>A0A174DD85_FLAPL</name>
<accession>A0A174DD85</accession>
<dbReference type="EMBL" id="JAQLWO010000006">
    <property type="protein sequence ID" value="MDB7905869.1"/>
    <property type="molecule type" value="Genomic_DNA"/>
</dbReference>
<evidence type="ECO:0000313" key="1">
    <source>
        <dbReference type="EMBL" id="CUO22010.1"/>
    </source>
</evidence>
<evidence type="ECO:0000313" key="5">
    <source>
        <dbReference type="Proteomes" id="UP000095746"/>
    </source>
</evidence>
<dbReference type="Proteomes" id="UP000095746">
    <property type="component" value="Unassembled WGS sequence"/>
</dbReference>